<evidence type="ECO:0000313" key="3">
    <source>
        <dbReference type="Proteomes" id="UP000005877"/>
    </source>
</evidence>
<keyword evidence="3" id="KW-1185">Reference proteome</keyword>
<dbReference type="PANTHER" id="PTHR30615:SF8">
    <property type="entry name" value="UPF0047 PROTEIN C4A8.02C"/>
    <property type="match status" value="1"/>
</dbReference>
<sequence length="130" mass="14201">MLEIKTDEPVQVIDITRQVNEAVGESGVAEGICLVYTLHTTTGIVINEAETGLVADLLRRLMSLAPPGDGYLHDRIDENAHAHLQAVLLGNSRTIPVEEGCLALGTWQRVLFVELDGPRRRNVIVRVLPG</sequence>
<dbReference type="EMBL" id="CP003117">
    <property type="protein sequence ID" value="AET64748.1"/>
    <property type="molecule type" value="Genomic_DNA"/>
</dbReference>
<evidence type="ECO:0008006" key="4">
    <source>
        <dbReference type="Google" id="ProtNLM"/>
    </source>
</evidence>
<dbReference type="PIRSF" id="PIRSF004681">
    <property type="entry name" value="UCP004681"/>
    <property type="match status" value="1"/>
</dbReference>
<organism evidence="2 3">
    <name type="scientific">Methanothrix harundinacea (strain 6Ac)</name>
    <name type="common">Methanosaeta harundinacea</name>
    <dbReference type="NCBI Taxonomy" id="1110509"/>
    <lineage>
        <taxon>Archaea</taxon>
        <taxon>Methanobacteriati</taxon>
        <taxon>Methanobacteriota</taxon>
        <taxon>Stenosarchaea group</taxon>
        <taxon>Methanomicrobia</taxon>
        <taxon>Methanotrichales</taxon>
        <taxon>Methanotrichaceae</taxon>
        <taxon>Methanothrix</taxon>
    </lineage>
</organism>
<dbReference type="InterPro" id="IPR001602">
    <property type="entry name" value="UPF0047_YjbQ-like"/>
</dbReference>
<dbReference type="PANTHER" id="PTHR30615">
    <property type="entry name" value="UNCHARACTERIZED PROTEIN YJBQ-RELATED"/>
    <property type="match status" value="1"/>
</dbReference>
<dbReference type="Pfam" id="PF01894">
    <property type="entry name" value="YjbQ"/>
    <property type="match status" value="1"/>
</dbReference>
<reference evidence="2 3" key="1">
    <citation type="journal article" date="2012" name="PLoS ONE">
        <title>The genome characteristics and predicted function of methyl-group oxidation pathway in the obligate aceticlastic methanogens, Methanosaeta spp.</title>
        <authorList>
            <person name="Zhu J."/>
            <person name="Zheng H."/>
            <person name="Ai G."/>
            <person name="Zhang G."/>
            <person name="Liu D."/>
            <person name="Liu X."/>
            <person name="Dong X."/>
        </authorList>
    </citation>
    <scope>NUCLEOTIDE SEQUENCE [LARGE SCALE GENOMIC DNA]</scope>
    <source>
        <strain evidence="2 3">6Ac</strain>
    </source>
</reference>
<dbReference type="PROSITE" id="PS01314">
    <property type="entry name" value="UPF0047"/>
    <property type="match status" value="1"/>
</dbReference>
<dbReference type="SUPFAM" id="SSF111038">
    <property type="entry name" value="YjbQ-like"/>
    <property type="match status" value="1"/>
</dbReference>
<accession>G7WKC1</accession>
<dbReference type="KEGG" id="mhi:Mhar_1384"/>
<dbReference type="NCBIfam" id="TIGR00149">
    <property type="entry name" value="TIGR00149_YjbQ"/>
    <property type="match status" value="1"/>
</dbReference>
<gene>
    <name evidence="2" type="ordered locus">Mhar_1384</name>
</gene>
<dbReference type="PATRIC" id="fig|1110509.7.peg.1538"/>
<dbReference type="Proteomes" id="UP000005877">
    <property type="component" value="Chromosome"/>
</dbReference>
<comment type="similarity">
    <text evidence="1">Belongs to the UPF0047 family.</text>
</comment>
<dbReference type="RefSeq" id="WP_014586932.1">
    <property type="nucleotide sequence ID" value="NC_017527.1"/>
</dbReference>
<proteinExistence type="inferred from homology"/>
<dbReference type="AlphaFoldDB" id="G7WKC1"/>
<dbReference type="HOGENOM" id="CLU_096980_1_1_2"/>
<evidence type="ECO:0000256" key="1">
    <source>
        <dbReference type="ARBA" id="ARBA00005534"/>
    </source>
</evidence>
<dbReference type="GeneID" id="12510553"/>
<dbReference type="OrthoDB" id="6663at2157"/>
<evidence type="ECO:0000313" key="2">
    <source>
        <dbReference type="EMBL" id="AET64748.1"/>
    </source>
</evidence>
<name>G7WKC1_METH6</name>
<protein>
    <recommendedName>
        <fullName evidence="4">Secondary thiamine-phosphate synthase enzyme</fullName>
    </recommendedName>
</protein>
<dbReference type="STRING" id="1110509.Mhar_1384"/>
<dbReference type="Gene3D" id="2.60.120.460">
    <property type="entry name" value="YjbQ-like"/>
    <property type="match status" value="1"/>
</dbReference>
<dbReference type="InterPro" id="IPR035917">
    <property type="entry name" value="YjbQ-like_sf"/>
</dbReference>